<dbReference type="PROSITE" id="PS00136">
    <property type="entry name" value="SUBTILASE_ASP"/>
    <property type="match status" value="1"/>
</dbReference>
<dbReference type="InterPro" id="IPR036852">
    <property type="entry name" value="Peptidase_S8/S53_dom_sf"/>
</dbReference>
<keyword evidence="1" id="KW-0378">Hydrolase</keyword>
<dbReference type="GO" id="GO:0004252">
    <property type="term" value="F:serine-type endopeptidase activity"/>
    <property type="evidence" value="ECO:0007669"/>
    <property type="project" value="InterPro"/>
</dbReference>
<dbReference type="SUPFAM" id="SSF52743">
    <property type="entry name" value="Subtilisin-like"/>
    <property type="match status" value="1"/>
</dbReference>
<dbReference type="GO" id="GO:0006508">
    <property type="term" value="P:proteolysis"/>
    <property type="evidence" value="ECO:0007669"/>
    <property type="project" value="InterPro"/>
</dbReference>
<gene>
    <name evidence="2" type="ORF">BTN49_0123</name>
</gene>
<keyword evidence="3" id="KW-1185">Reference proteome</keyword>
<dbReference type="EMBL" id="NBYY01000003">
    <property type="protein sequence ID" value="PCS24129.1"/>
    <property type="molecule type" value="Genomic_DNA"/>
</dbReference>
<dbReference type="AlphaFoldDB" id="A0A2A5T7D3"/>
<sequence>MVDGVASLDQVSLDDKYAYTSIGTGMHAYILDSGICAFHREFISRIGNGYDLNKLA</sequence>
<comment type="caution">
    <text evidence="2">The sequence shown here is derived from an EMBL/GenBank/DDBJ whole genome shotgun (WGS) entry which is preliminary data.</text>
</comment>
<evidence type="ECO:0000313" key="2">
    <source>
        <dbReference type="EMBL" id="PCS24129.1"/>
    </source>
</evidence>
<dbReference type="InterPro" id="IPR023827">
    <property type="entry name" value="Peptidase_S8_Asp-AS"/>
</dbReference>
<name>A0A2A5T7D3_9GAMM</name>
<organism evidence="2 3">
    <name type="scientific">Candidatus Enterovibrio escicola</name>
    <dbReference type="NCBI Taxonomy" id="1927127"/>
    <lineage>
        <taxon>Bacteria</taxon>
        <taxon>Pseudomonadati</taxon>
        <taxon>Pseudomonadota</taxon>
        <taxon>Gammaproteobacteria</taxon>
        <taxon>Vibrionales</taxon>
        <taxon>Vibrionaceae</taxon>
        <taxon>Enterovibrio</taxon>
    </lineage>
</organism>
<proteinExistence type="predicted"/>
<reference evidence="3" key="1">
    <citation type="submission" date="2017-04" db="EMBL/GenBank/DDBJ databases">
        <title>Genome evolution of the luminous symbionts of deep sea anglerfish.</title>
        <authorList>
            <person name="Hendry T.A."/>
        </authorList>
    </citation>
    <scope>NUCLEOTIDE SEQUENCE [LARGE SCALE GENOMIC DNA]</scope>
</reference>
<dbReference type="RefSeq" id="WP_190319255.1">
    <property type="nucleotide sequence ID" value="NZ_CAWPEH010000048.1"/>
</dbReference>
<accession>A0A2A5T7D3</accession>
<dbReference type="Proteomes" id="UP000219020">
    <property type="component" value="Unassembled WGS sequence"/>
</dbReference>
<dbReference type="GeneID" id="66950802"/>
<evidence type="ECO:0000313" key="3">
    <source>
        <dbReference type="Proteomes" id="UP000219020"/>
    </source>
</evidence>
<evidence type="ECO:0000256" key="1">
    <source>
        <dbReference type="ARBA" id="ARBA00022801"/>
    </source>
</evidence>
<protein>
    <submittedName>
        <fullName evidence="2">Uncharacterized protein</fullName>
    </submittedName>
</protein>